<dbReference type="Gene3D" id="1.10.287.470">
    <property type="entry name" value="Helix hairpin bin"/>
    <property type="match status" value="1"/>
</dbReference>
<dbReference type="InterPro" id="IPR050739">
    <property type="entry name" value="MFP"/>
</dbReference>
<evidence type="ECO:0000259" key="4">
    <source>
        <dbReference type="Pfam" id="PF25917"/>
    </source>
</evidence>
<evidence type="ECO:0000259" key="5">
    <source>
        <dbReference type="Pfam" id="PF25963"/>
    </source>
</evidence>
<evidence type="ECO:0000313" key="7">
    <source>
        <dbReference type="Proteomes" id="UP000292734"/>
    </source>
</evidence>
<dbReference type="Proteomes" id="UP000292734">
    <property type="component" value="Unassembled WGS sequence"/>
</dbReference>
<dbReference type="RefSeq" id="WP_129965464.1">
    <property type="nucleotide sequence ID" value="NZ_JACBZE010000005.1"/>
</dbReference>
<feature type="domain" description="p-hydroxybenzoic acid efflux pump subunit AaeA-like beta-barrel" evidence="5">
    <location>
        <begin position="293"/>
        <end position="384"/>
    </location>
</feature>
<evidence type="ECO:0000256" key="2">
    <source>
        <dbReference type="SAM" id="MobiDB-lite"/>
    </source>
</evidence>
<keyword evidence="3" id="KW-1133">Transmembrane helix</keyword>
<organism evidence="6 7">
    <name type="scientific">Sphingobium indicum</name>
    <dbReference type="NCBI Taxonomy" id="332055"/>
    <lineage>
        <taxon>Bacteria</taxon>
        <taxon>Pseudomonadati</taxon>
        <taxon>Pseudomonadota</taxon>
        <taxon>Alphaproteobacteria</taxon>
        <taxon>Sphingomonadales</taxon>
        <taxon>Sphingomonadaceae</taxon>
        <taxon>Sphingobium</taxon>
    </lineage>
</organism>
<keyword evidence="1" id="KW-0175">Coiled coil</keyword>
<dbReference type="Pfam" id="PF25963">
    <property type="entry name" value="Beta-barrel_AAEA"/>
    <property type="match status" value="1"/>
</dbReference>
<dbReference type="InterPro" id="IPR058634">
    <property type="entry name" value="AaeA-lik-b-barrel"/>
</dbReference>
<evidence type="ECO:0000256" key="1">
    <source>
        <dbReference type="SAM" id="Coils"/>
    </source>
</evidence>
<dbReference type="Gene3D" id="2.40.30.170">
    <property type="match status" value="1"/>
</dbReference>
<dbReference type="Pfam" id="PF25917">
    <property type="entry name" value="BSH_RND"/>
    <property type="match status" value="1"/>
</dbReference>
<reference evidence="6 7" key="1">
    <citation type="submission" date="2019-02" db="EMBL/GenBank/DDBJ databases">
        <authorList>
            <person name="Feng G."/>
        </authorList>
    </citation>
    <scope>NUCLEOTIDE SEQUENCE [LARGE SCALE GENOMIC DNA]</scope>
    <source>
        <strain evidence="6 7">DSM 26779</strain>
    </source>
</reference>
<feature type="transmembrane region" description="Helical" evidence="3">
    <location>
        <begin position="44"/>
        <end position="61"/>
    </location>
</feature>
<feature type="region of interest" description="Disordered" evidence="2">
    <location>
        <begin position="1"/>
        <end position="36"/>
    </location>
</feature>
<feature type="coiled-coil region" evidence="1">
    <location>
        <begin position="118"/>
        <end position="145"/>
    </location>
</feature>
<dbReference type="GO" id="GO:0055085">
    <property type="term" value="P:transmembrane transport"/>
    <property type="evidence" value="ECO:0007669"/>
    <property type="project" value="InterPro"/>
</dbReference>
<dbReference type="EMBL" id="SEOM01000004">
    <property type="protein sequence ID" value="RYM01696.1"/>
    <property type="molecule type" value="Genomic_DNA"/>
</dbReference>
<evidence type="ECO:0000313" key="6">
    <source>
        <dbReference type="EMBL" id="RYM01696.1"/>
    </source>
</evidence>
<keyword evidence="3" id="KW-0472">Membrane</keyword>
<dbReference type="SUPFAM" id="SSF111369">
    <property type="entry name" value="HlyD-like secretion proteins"/>
    <property type="match status" value="2"/>
</dbReference>
<accession>A0A4Q4J629</accession>
<feature type="domain" description="Multidrug resistance protein MdtA-like barrel-sandwich hybrid" evidence="4">
    <location>
        <begin position="79"/>
        <end position="283"/>
    </location>
</feature>
<name>A0A4Q4J629_9SPHN</name>
<feature type="compositionally biased region" description="Basic and acidic residues" evidence="2">
    <location>
        <begin position="1"/>
        <end position="18"/>
    </location>
</feature>
<evidence type="ECO:0000256" key="3">
    <source>
        <dbReference type="SAM" id="Phobius"/>
    </source>
</evidence>
<sequence length="388" mass="40701">MRAEAVDDSLVELKRTERPSPAGEGGARGEATASRTPLRSRSSVAFGVAMVAALGGVYWITARPTSESTDDAYVGADATTVAPKVRGLVDQVLVRDNQAVRAGAPLIRIDPEEFASRAASAQADLADADADVAAARAALTSLSAEERLASANIAARGTAIRSSLAEAERADADRRRYEALVATGAVARRDADLYRTTAIGAAQTAAKAQAELGVARREADVTSARRATLQAALSKAVAQRQRAAAALDLARQDLRHTLIRAPIDGVVGNKQARVGDYVQPGSRLLTLVPMNALYVTANFKETQTRHMRVGQPVTVHVDAIGDSLKGHVDSLAPGSGSTFALLPFEPGTGNFTKIVQRVPVRIRLDAGQPDLAGLRPGLSVTAKVHLTQ</sequence>
<dbReference type="PANTHER" id="PTHR30386:SF24">
    <property type="entry name" value="MULTIDRUG RESISTANCE EFFLUX PUMP"/>
    <property type="match status" value="1"/>
</dbReference>
<keyword evidence="3" id="KW-0812">Transmembrane</keyword>
<proteinExistence type="predicted"/>
<dbReference type="PANTHER" id="PTHR30386">
    <property type="entry name" value="MEMBRANE FUSION SUBUNIT OF EMRAB-TOLC MULTIDRUG EFFLUX PUMP"/>
    <property type="match status" value="1"/>
</dbReference>
<dbReference type="InterPro" id="IPR058625">
    <property type="entry name" value="MdtA-like_BSH"/>
</dbReference>
<dbReference type="Gene3D" id="2.40.50.100">
    <property type="match status" value="1"/>
</dbReference>
<gene>
    <name evidence="6" type="ORF">EWH08_12530</name>
</gene>
<comment type="caution">
    <text evidence="6">The sequence shown here is derived from an EMBL/GenBank/DDBJ whole genome shotgun (WGS) entry which is preliminary data.</text>
</comment>
<dbReference type="PRINTS" id="PR01490">
    <property type="entry name" value="RTXTOXIND"/>
</dbReference>
<protein>
    <submittedName>
        <fullName evidence="6">HlyD family secretion protein</fullName>
    </submittedName>
</protein>
<dbReference type="AlphaFoldDB" id="A0A4Q4J629"/>